<evidence type="ECO:0000313" key="1">
    <source>
        <dbReference type="EnsemblPlants" id="OMERI01G30120.2"/>
    </source>
</evidence>
<dbReference type="HOGENOM" id="CLU_2127501_0_0_1"/>
<dbReference type="AlphaFoldDB" id="A0A0E0C8J9"/>
<sequence length="114" mass="13306">SPSVFPFPLWRKRKKISRLLRSLRRQDESRLNRGGAAISIWRAEQARGLCPSVFPFPLWRKRKKISRLLRSLRRQDESRLNRGGAAISIWRAEQARGLCSRFSYPTGCLDNSRP</sequence>
<name>A0A0E0C8J9_9ORYZ</name>
<keyword evidence="2" id="KW-1185">Reference proteome</keyword>
<dbReference type="Proteomes" id="UP000008021">
    <property type="component" value="Chromosome 1"/>
</dbReference>
<evidence type="ECO:0000313" key="2">
    <source>
        <dbReference type="Proteomes" id="UP000008021"/>
    </source>
</evidence>
<reference evidence="1" key="2">
    <citation type="submission" date="2018-05" db="EMBL/GenBank/DDBJ databases">
        <title>OmerRS3 (Oryza meridionalis Reference Sequence Version 3).</title>
        <authorList>
            <person name="Zhang J."/>
            <person name="Kudrna D."/>
            <person name="Lee S."/>
            <person name="Talag J."/>
            <person name="Welchert J."/>
            <person name="Wing R.A."/>
        </authorList>
    </citation>
    <scope>NUCLEOTIDE SEQUENCE [LARGE SCALE GENOMIC DNA]</scope>
    <source>
        <strain evidence="1">cv. OR44</strain>
    </source>
</reference>
<organism evidence="1">
    <name type="scientific">Oryza meridionalis</name>
    <dbReference type="NCBI Taxonomy" id="40149"/>
    <lineage>
        <taxon>Eukaryota</taxon>
        <taxon>Viridiplantae</taxon>
        <taxon>Streptophyta</taxon>
        <taxon>Embryophyta</taxon>
        <taxon>Tracheophyta</taxon>
        <taxon>Spermatophyta</taxon>
        <taxon>Magnoliopsida</taxon>
        <taxon>Liliopsida</taxon>
        <taxon>Poales</taxon>
        <taxon>Poaceae</taxon>
        <taxon>BOP clade</taxon>
        <taxon>Oryzoideae</taxon>
        <taxon>Oryzeae</taxon>
        <taxon>Oryzinae</taxon>
        <taxon>Oryza</taxon>
    </lineage>
</organism>
<proteinExistence type="predicted"/>
<accession>A0A0E0C8J9</accession>
<protein>
    <submittedName>
        <fullName evidence="1">Uncharacterized protein</fullName>
    </submittedName>
</protein>
<reference evidence="1" key="1">
    <citation type="submission" date="2015-04" db="UniProtKB">
        <authorList>
            <consortium name="EnsemblPlants"/>
        </authorList>
    </citation>
    <scope>IDENTIFICATION</scope>
</reference>
<dbReference type="Gramene" id="OMERI01G30120.2">
    <property type="protein sequence ID" value="OMERI01G30120.2"/>
    <property type="gene ID" value="OMERI01G30120"/>
</dbReference>
<dbReference type="EnsemblPlants" id="OMERI01G30120.2">
    <property type="protein sequence ID" value="OMERI01G30120.2"/>
    <property type="gene ID" value="OMERI01G30120"/>
</dbReference>